<feature type="region of interest" description="Disordered" evidence="11">
    <location>
        <begin position="24"/>
        <end position="106"/>
    </location>
</feature>
<keyword evidence="8" id="KW-0804">Transcription</keyword>
<evidence type="ECO:0000259" key="12">
    <source>
        <dbReference type="PROSITE" id="PS50157"/>
    </source>
</evidence>
<gene>
    <name evidence="13" type="ORF">ARMSODRAFT_930274</name>
</gene>
<evidence type="ECO:0000313" key="13">
    <source>
        <dbReference type="EMBL" id="PBK73245.1"/>
    </source>
</evidence>
<dbReference type="GO" id="GO:0005634">
    <property type="term" value="C:nucleus"/>
    <property type="evidence" value="ECO:0007669"/>
    <property type="project" value="UniProtKB-SubCell"/>
</dbReference>
<dbReference type="FunFam" id="3.30.160.60:FF:000193">
    <property type="entry name" value="Zinc finger protein 300"/>
    <property type="match status" value="1"/>
</dbReference>
<keyword evidence="6" id="KW-0862">Zinc</keyword>
<evidence type="ECO:0000256" key="1">
    <source>
        <dbReference type="ARBA" id="ARBA00004123"/>
    </source>
</evidence>
<reference evidence="14" key="1">
    <citation type="journal article" date="2017" name="Nat. Ecol. Evol.">
        <title>Genome expansion and lineage-specific genetic innovations in the forest pathogenic fungi Armillaria.</title>
        <authorList>
            <person name="Sipos G."/>
            <person name="Prasanna A.N."/>
            <person name="Walter M.C."/>
            <person name="O'Connor E."/>
            <person name="Balint B."/>
            <person name="Krizsan K."/>
            <person name="Kiss B."/>
            <person name="Hess J."/>
            <person name="Varga T."/>
            <person name="Slot J."/>
            <person name="Riley R."/>
            <person name="Boka B."/>
            <person name="Rigling D."/>
            <person name="Barry K."/>
            <person name="Lee J."/>
            <person name="Mihaltcheva S."/>
            <person name="LaButti K."/>
            <person name="Lipzen A."/>
            <person name="Waldron R."/>
            <person name="Moloney N.M."/>
            <person name="Sperisen C."/>
            <person name="Kredics L."/>
            <person name="Vagvoelgyi C."/>
            <person name="Patrignani A."/>
            <person name="Fitzpatrick D."/>
            <person name="Nagy I."/>
            <person name="Doyle S."/>
            <person name="Anderson J.B."/>
            <person name="Grigoriev I.V."/>
            <person name="Gueldener U."/>
            <person name="Muensterkoetter M."/>
            <person name="Nagy L.G."/>
        </authorList>
    </citation>
    <scope>NUCLEOTIDE SEQUENCE [LARGE SCALE GENOMIC DNA]</scope>
    <source>
        <strain evidence="14">28-4</strain>
    </source>
</reference>
<keyword evidence="14" id="KW-1185">Reference proteome</keyword>
<dbReference type="AlphaFoldDB" id="A0A2H3BQU2"/>
<feature type="compositionally biased region" description="Low complexity" evidence="11">
    <location>
        <begin position="170"/>
        <end position="184"/>
    </location>
</feature>
<protein>
    <recommendedName>
        <fullName evidence="12">C2H2-type domain-containing protein</fullName>
    </recommendedName>
</protein>
<organism evidence="13 14">
    <name type="scientific">Armillaria solidipes</name>
    <dbReference type="NCBI Taxonomy" id="1076256"/>
    <lineage>
        <taxon>Eukaryota</taxon>
        <taxon>Fungi</taxon>
        <taxon>Dikarya</taxon>
        <taxon>Basidiomycota</taxon>
        <taxon>Agaricomycotina</taxon>
        <taxon>Agaricomycetes</taxon>
        <taxon>Agaricomycetidae</taxon>
        <taxon>Agaricales</taxon>
        <taxon>Marasmiineae</taxon>
        <taxon>Physalacriaceae</taxon>
        <taxon>Armillaria</taxon>
    </lineage>
</organism>
<feature type="region of interest" description="Disordered" evidence="11">
    <location>
        <begin position="165"/>
        <end position="210"/>
    </location>
</feature>
<feature type="compositionally biased region" description="Polar residues" evidence="11">
    <location>
        <begin position="83"/>
        <end position="93"/>
    </location>
</feature>
<keyword evidence="7" id="KW-0805">Transcription regulation</keyword>
<proteinExistence type="inferred from homology"/>
<accession>A0A2H3BQU2</accession>
<dbReference type="FunFam" id="3.30.160.60:FF:002343">
    <property type="entry name" value="Zinc finger protein 33A"/>
    <property type="match status" value="1"/>
</dbReference>
<dbReference type="GO" id="GO:0000981">
    <property type="term" value="F:DNA-binding transcription factor activity, RNA polymerase II-specific"/>
    <property type="evidence" value="ECO:0007669"/>
    <property type="project" value="TreeGrafter"/>
</dbReference>
<evidence type="ECO:0000256" key="2">
    <source>
        <dbReference type="ARBA" id="ARBA00006991"/>
    </source>
</evidence>
<comment type="similarity">
    <text evidence="2">Belongs to the krueppel C2H2-type zinc-finger protein family.</text>
</comment>
<dbReference type="GO" id="GO:0008270">
    <property type="term" value="F:zinc ion binding"/>
    <property type="evidence" value="ECO:0007669"/>
    <property type="project" value="UniProtKB-KW"/>
</dbReference>
<feature type="domain" description="C2H2-type" evidence="12">
    <location>
        <begin position="140"/>
        <end position="164"/>
    </location>
</feature>
<evidence type="ECO:0000256" key="11">
    <source>
        <dbReference type="SAM" id="MobiDB-lite"/>
    </source>
</evidence>
<dbReference type="Proteomes" id="UP000218334">
    <property type="component" value="Unassembled WGS sequence"/>
</dbReference>
<sequence length="210" mass="23086">MSTISLPSLETMFPEHLFRVPPELRVKGSEPPRLIPSFPSPANRKRKASSSFYILRSDTSSSSFSLKHVPQSGPSVLRRHSPSHTSDSTTASSEGEGDEDLENSGISSSRRHICELCGKRFNRPSSLKIHQNTHTGAKPFPCPFPGCGRVFNVNSNMRRHYRSHMDTGRAGVASSASPGAASVSESNTSSHKRVNLEERQRPLELEESSE</sequence>
<dbReference type="STRING" id="1076256.A0A2H3BQU2"/>
<comment type="subcellular location">
    <subcellularLocation>
        <location evidence="1">Nucleus</location>
    </subcellularLocation>
</comment>
<evidence type="ECO:0000256" key="5">
    <source>
        <dbReference type="ARBA" id="ARBA00022771"/>
    </source>
</evidence>
<dbReference type="GO" id="GO:0000977">
    <property type="term" value="F:RNA polymerase II transcription regulatory region sequence-specific DNA binding"/>
    <property type="evidence" value="ECO:0007669"/>
    <property type="project" value="TreeGrafter"/>
</dbReference>
<evidence type="ECO:0000256" key="9">
    <source>
        <dbReference type="ARBA" id="ARBA00023242"/>
    </source>
</evidence>
<dbReference type="Pfam" id="PF00096">
    <property type="entry name" value="zf-C2H2"/>
    <property type="match status" value="2"/>
</dbReference>
<keyword evidence="5 10" id="KW-0863">Zinc-finger</keyword>
<dbReference type="SMART" id="SM00355">
    <property type="entry name" value="ZnF_C2H2"/>
    <property type="match status" value="2"/>
</dbReference>
<evidence type="ECO:0000313" key="14">
    <source>
        <dbReference type="Proteomes" id="UP000218334"/>
    </source>
</evidence>
<dbReference type="InterPro" id="IPR050717">
    <property type="entry name" value="C2H2-ZF_Transcription_Reg"/>
</dbReference>
<name>A0A2H3BQU2_9AGAR</name>
<dbReference type="SUPFAM" id="SSF57667">
    <property type="entry name" value="beta-beta-alpha zinc fingers"/>
    <property type="match status" value="1"/>
</dbReference>
<feature type="compositionally biased region" description="Basic and acidic residues" evidence="11">
    <location>
        <begin position="194"/>
        <end position="204"/>
    </location>
</feature>
<dbReference type="EMBL" id="KZ293420">
    <property type="protein sequence ID" value="PBK73245.1"/>
    <property type="molecule type" value="Genomic_DNA"/>
</dbReference>
<evidence type="ECO:0000256" key="7">
    <source>
        <dbReference type="ARBA" id="ARBA00023015"/>
    </source>
</evidence>
<evidence type="ECO:0000256" key="4">
    <source>
        <dbReference type="ARBA" id="ARBA00022737"/>
    </source>
</evidence>
<keyword evidence="9" id="KW-0539">Nucleus</keyword>
<dbReference type="PROSITE" id="PS00028">
    <property type="entry name" value="ZINC_FINGER_C2H2_1"/>
    <property type="match status" value="2"/>
</dbReference>
<dbReference type="InterPro" id="IPR013087">
    <property type="entry name" value="Znf_C2H2_type"/>
</dbReference>
<evidence type="ECO:0000256" key="3">
    <source>
        <dbReference type="ARBA" id="ARBA00022723"/>
    </source>
</evidence>
<keyword evidence="3" id="KW-0479">Metal-binding</keyword>
<dbReference type="PANTHER" id="PTHR14196">
    <property type="entry name" value="ODD-SKIPPED - RELATED"/>
    <property type="match status" value="1"/>
</dbReference>
<evidence type="ECO:0000256" key="6">
    <source>
        <dbReference type="ARBA" id="ARBA00022833"/>
    </source>
</evidence>
<evidence type="ECO:0000256" key="10">
    <source>
        <dbReference type="PROSITE-ProRule" id="PRU00042"/>
    </source>
</evidence>
<dbReference type="Gene3D" id="3.30.160.60">
    <property type="entry name" value="Classic Zinc Finger"/>
    <property type="match status" value="2"/>
</dbReference>
<evidence type="ECO:0000256" key="8">
    <source>
        <dbReference type="ARBA" id="ARBA00023163"/>
    </source>
</evidence>
<dbReference type="PROSITE" id="PS50157">
    <property type="entry name" value="ZINC_FINGER_C2H2_2"/>
    <property type="match status" value="2"/>
</dbReference>
<dbReference type="InterPro" id="IPR036236">
    <property type="entry name" value="Znf_C2H2_sf"/>
</dbReference>
<feature type="domain" description="C2H2-type" evidence="12">
    <location>
        <begin position="112"/>
        <end position="139"/>
    </location>
</feature>
<keyword evidence="4" id="KW-0677">Repeat</keyword>
<dbReference type="PANTHER" id="PTHR14196:SF0">
    <property type="entry name" value="PROTEIN BOWEL"/>
    <property type="match status" value="1"/>
</dbReference>